<keyword evidence="1 4" id="KW-0812">Transmembrane</keyword>
<feature type="transmembrane region" description="Helical" evidence="4">
    <location>
        <begin position="312"/>
        <end position="330"/>
    </location>
</feature>
<dbReference type="SUPFAM" id="SSF103473">
    <property type="entry name" value="MFS general substrate transporter"/>
    <property type="match status" value="1"/>
</dbReference>
<reference evidence="6" key="1">
    <citation type="journal article" date="2013" name="Stand. Genomic Sci.">
        <title>Complete genome sequence of the halophilic bacterium Spirochaeta africana type strain (Z-7692(T)) from the alkaline Lake Magadi in the East African Rift.</title>
        <authorList>
            <person name="Liolos K."/>
            <person name="Abt B."/>
            <person name="Scheuner C."/>
            <person name="Teshima H."/>
            <person name="Held B."/>
            <person name="Lapidus A."/>
            <person name="Nolan M."/>
            <person name="Lucas S."/>
            <person name="Deshpande S."/>
            <person name="Cheng J.F."/>
            <person name="Tapia R."/>
            <person name="Goodwin L.A."/>
            <person name="Pitluck S."/>
            <person name="Pagani I."/>
            <person name="Ivanova N."/>
            <person name="Mavromatis K."/>
            <person name="Mikhailova N."/>
            <person name="Huntemann M."/>
            <person name="Pati A."/>
            <person name="Chen A."/>
            <person name="Palaniappan K."/>
            <person name="Land M."/>
            <person name="Rohde M."/>
            <person name="Tindall B.J."/>
            <person name="Detter J.C."/>
            <person name="Goker M."/>
            <person name="Bristow J."/>
            <person name="Eisen J.A."/>
            <person name="Markowitz V."/>
            <person name="Hugenholtz P."/>
            <person name="Woyke T."/>
            <person name="Klenk H.P."/>
            <person name="Kyrpides N.C."/>
        </authorList>
    </citation>
    <scope>NUCLEOTIDE SEQUENCE</scope>
    <source>
        <strain evidence="6">ATCC 700263 / DSM 8902 / Z-7692</strain>
    </source>
</reference>
<evidence type="ECO:0000313" key="6">
    <source>
        <dbReference type="Proteomes" id="UP000007383"/>
    </source>
</evidence>
<feature type="transmembrane region" description="Helical" evidence="4">
    <location>
        <begin position="342"/>
        <end position="366"/>
    </location>
</feature>
<feature type="transmembrane region" description="Helical" evidence="4">
    <location>
        <begin position="36"/>
        <end position="56"/>
    </location>
</feature>
<dbReference type="STRING" id="889378.Spiaf_1262"/>
<dbReference type="RefSeq" id="WP_014455325.1">
    <property type="nucleotide sequence ID" value="NC_017098.1"/>
</dbReference>
<evidence type="ECO:0000256" key="3">
    <source>
        <dbReference type="ARBA" id="ARBA00023136"/>
    </source>
</evidence>
<evidence type="ECO:0000256" key="1">
    <source>
        <dbReference type="ARBA" id="ARBA00022692"/>
    </source>
</evidence>
<dbReference type="eggNOG" id="COG2814">
    <property type="taxonomic scope" value="Bacteria"/>
</dbReference>
<organism evidence="5 6">
    <name type="scientific">Spirochaeta africana (strain ATCC 700263 / DSM 8902 / Z-7692)</name>
    <dbReference type="NCBI Taxonomy" id="889378"/>
    <lineage>
        <taxon>Bacteria</taxon>
        <taxon>Pseudomonadati</taxon>
        <taxon>Spirochaetota</taxon>
        <taxon>Spirochaetia</taxon>
        <taxon>Spirochaetales</taxon>
        <taxon>Spirochaetaceae</taxon>
        <taxon>Spirochaeta</taxon>
    </lineage>
</organism>
<dbReference type="Pfam" id="PF07690">
    <property type="entry name" value="MFS_1"/>
    <property type="match status" value="1"/>
</dbReference>
<feature type="transmembrane region" description="Helical" evidence="4">
    <location>
        <begin position="203"/>
        <end position="229"/>
    </location>
</feature>
<dbReference type="PANTHER" id="PTHR23530">
    <property type="entry name" value="TRANSPORT PROTEIN-RELATED"/>
    <property type="match status" value="1"/>
</dbReference>
<dbReference type="EMBL" id="CP003282">
    <property type="protein sequence ID" value="AFG37337.1"/>
    <property type="molecule type" value="Genomic_DNA"/>
</dbReference>
<dbReference type="Gene3D" id="1.20.1250.20">
    <property type="entry name" value="MFS general substrate transporter like domains"/>
    <property type="match status" value="1"/>
</dbReference>
<evidence type="ECO:0000313" key="5">
    <source>
        <dbReference type="EMBL" id="AFG37337.1"/>
    </source>
</evidence>
<protein>
    <submittedName>
        <fullName evidence="5">Major Facilitator Superfamily transporter</fullName>
    </submittedName>
</protein>
<dbReference type="KEGG" id="sfc:Spiaf_1262"/>
<dbReference type="HOGENOM" id="CLU_046685_0_0_12"/>
<dbReference type="Proteomes" id="UP000007383">
    <property type="component" value="Chromosome"/>
</dbReference>
<dbReference type="InterPro" id="IPR011701">
    <property type="entry name" value="MFS"/>
</dbReference>
<dbReference type="GO" id="GO:0022857">
    <property type="term" value="F:transmembrane transporter activity"/>
    <property type="evidence" value="ECO:0007669"/>
    <property type="project" value="InterPro"/>
</dbReference>
<accession>H9UIJ4</accession>
<dbReference type="PANTHER" id="PTHR23530:SF1">
    <property type="entry name" value="PERMEASE, MAJOR FACILITATOR SUPERFAMILY-RELATED"/>
    <property type="match status" value="1"/>
</dbReference>
<dbReference type="AlphaFoldDB" id="H9UIJ4"/>
<keyword evidence="3 4" id="KW-0472">Membrane</keyword>
<evidence type="ECO:0000256" key="4">
    <source>
        <dbReference type="SAM" id="Phobius"/>
    </source>
</evidence>
<keyword evidence="6" id="KW-1185">Reference proteome</keyword>
<gene>
    <name evidence="5" type="ordered locus">Spiaf_1262</name>
</gene>
<proteinExistence type="predicted"/>
<keyword evidence="2 4" id="KW-1133">Transmembrane helix</keyword>
<dbReference type="PATRIC" id="fig|889378.3.peg.1266"/>
<name>H9UIJ4_SPIAZ</name>
<feature type="transmembrane region" description="Helical" evidence="4">
    <location>
        <begin position="372"/>
        <end position="398"/>
    </location>
</feature>
<dbReference type="InterPro" id="IPR036259">
    <property type="entry name" value="MFS_trans_sf"/>
</dbReference>
<feature type="transmembrane region" description="Helical" evidence="4">
    <location>
        <begin position="280"/>
        <end position="300"/>
    </location>
</feature>
<evidence type="ECO:0000256" key="2">
    <source>
        <dbReference type="ARBA" id="ARBA00022989"/>
    </source>
</evidence>
<dbReference type="CDD" id="cd06174">
    <property type="entry name" value="MFS"/>
    <property type="match status" value="1"/>
</dbReference>
<dbReference type="OrthoDB" id="9816124at2"/>
<feature type="transmembrane region" description="Helical" evidence="4">
    <location>
        <begin position="12"/>
        <end position="30"/>
    </location>
</feature>
<sequence>MHRAVIRPYLLYRFFQDFALVYPVYVIYFQQTGLDYQAIAVLLAGWAAAMLVMEIPSGILADLSSRRLSIAAGMVMKAAAFLVWMYFPVFSGFMLGFVLWGCQEAITTGTADALLYDALRATGDQQQYIRLAGRGTLASRAGIVLSVLTGAVLFSVSTTAVLLVSSLSMLISAAAAVCIPEKQHSSHVHPDVRSRLGIIRQQLMAAMQIPGLLSYVVFGSLVTAVYGILDEYDFLYAAYRGVPLAAVGIWGTIRFLSEGVGAWAADWLEQWVSVSRPPRLALWSLAAALLLSGGIVLGGLQAPASVVVLPLYFLYFGAMAAAEVVVSGRVQHVIQSEGRATISSVVSFVYTGFGIIVGLAFGWAASSFGLPAIFLSGAIITATAASIYLSGIGITTVFRHAR</sequence>
<feature type="transmembrane region" description="Helical" evidence="4">
    <location>
        <begin position="137"/>
        <end position="154"/>
    </location>
</feature>
<dbReference type="InterPro" id="IPR053160">
    <property type="entry name" value="MFS_DHA3_Transporter"/>
</dbReference>